<comment type="subcellular location">
    <subcellularLocation>
        <location evidence="1">Membrane</location>
        <topology evidence="1">Multi-pass membrane protein</topology>
    </subcellularLocation>
</comment>
<evidence type="ECO:0000256" key="3">
    <source>
        <dbReference type="ARBA" id="ARBA00022692"/>
    </source>
</evidence>
<evidence type="ECO:0000256" key="1">
    <source>
        <dbReference type="ARBA" id="ARBA00004141"/>
    </source>
</evidence>
<feature type="transmembrane region" description="Helical" evidence="6">
    <location>
        <begin position="220"/>
        <end position="238"/>
    </location>
</feature>
<keyword evidence="8" id="KW-1185">Reference proteome</keyword>
<dbReference type="STRING" id="1157962.A0A250WS87"/>
<dbReference type="GO" id="GO:0015093">
    <property type="term" value="F:ferrous iron transmembrane transporter activity"/>
    <property type="evidence" value="ECO:0007669"/>
    <property type="project" value="TreeGrafter"/>
</dbReference>
<dbReference type="EMBL" id="BEGY01000004">
    <property type="protein sequence ID" value="GAX73688.1"/>
    <property type="molecule type" value="Genomic_DNA"/>
</dbReference>
<protein>
    <recommendedName>
        <fullName evidence="9">Iron permease FTR1 family protein</fullName>
    </recommendedName>
</protein>
<proteinExistence type="inferred from homology"/>
<feature type="transmembrane region" description="Helical" evidence="6">
    <location>
        <begin position="385"/>
        <end position="404"/>
    </location>
</feature>
<gene>
    <name evidence="7" type="ORF">CEUSTIGMA_g1139.t1</name>
</gene>
<keyword evidence="3 6" id="KW-0812">Transmembrane</keyword>
<evidence type="ECO:0000313" key="8">
    <source>
        <dbReference type="Proteomes" id="UP000232323"/>
    </source>
</evidence>
<feature type="transmembrane region" description="Helical" evidence="6">
    <location>
        <begin position="12"/>
        <end position="35"/>
    </location>
</feature>
<evidence type="ECO:0000256" key="6">
    <source>
        <dbReference type="SAM" id="Phobius"/>
    </source>
</evidence>
<dbReference type="PANTHER" id="PTHR31632:SF2">
    <property type="entry name" value="PLASMA MEMBRANE IRON PERMEASE"/>
    <property type="match status" value="1"/>
</dbReference>
<name>A0A250WS87_9CHLO</name>
<feature type="transmembrane region" description="Helical" evidence="6">
    <location>
        <begin position="47"/>
        <end position="66"/>
    </location>
</feature>
<dbReference type="PANTHER" id="PTHR31632">
    <property type="entry name" value="IRON TRANSPORTER FTH1"/>
    <property type="match status" value="1"/>
</dbReference>
<comment type="caution">
    <text evidence="7">The sequence shown here is derived from an EMBL/GenBank/DDBJ whole genome shotgun (WGS) entry which is preliminary data.</text>
</comment>
<keyword evidence="5 6" id="KW-0472">Membrane</keyword>
<dbReference type="AlphaFoldDB" id="A0A250WS87"/>
<evidence type="ECO:0008006" key="9">
    <source>
        <dbReference type="Google" id="ProtNLM"/>
    </source>
</evidence>
<feature type="transmembrane region" description="Helical" evidence="6">
    <location>
        <begin position="258"/>
        <end position="277"/>
    </location>
</feature>
<dbReference type="GO" id="GO:0033573">
    <property type="term" value="C:high-affinity iron permease complex"/>
    <property type="evidence" value="ECO:0007669"/>
    <property type="project" value="InterPro"/>
</dbReference>
<evidence type="ECO:0000256" key="2">
    <source>
        <dbReference type="ARBA" id="ARBA00008333"/>
    </source>
</evidence>
<accession>A0A250WS87</accession>
<evidence type="ECO:0000256" key="4">
    <source>
        <dbReference type="ARBA" id="ARBA00022989"/>
    </source>
</evidence>
<organism evidence="7 8">
    <name type="scientific">Chlamydomonas eustigma</name>
    <dbReference type="NCBI Taxonomy" id="1157962"/>
    <lineage>
        <taxon>Eukaryota</taxon>
        <taxon>Viridiplantae</taxon>
        <taxon>Chlorophyta</taxon>
        <taxon>core chlorophytes</taxon>
        <taxon>Chlorophyceae</taxon>
        <taxon>CS clade</taxon>
        <taxon>Chlamydomonadales</taxon>
        <taxon>Chlamydomonadaceae</taxon>
        <taxon>Chlamydomonas</taxon>
    </lineage>
</organism>
<evidence type="ECO:0000256" key="5">
    <source>
        <dbReference type="ARBA" id="ARBA00023136"/>
    </source>
</evidence>
<dbReference type="OrthoDB" id="4364at2759"/>
<feature type="transmembrane region" description="Helical" evidence="6">
    <location>
        <begin position="289"/>
        <end position="305"/>
    </location>
</feature>
<dbReference type="Proteomes" id="UP000232323">
    <property type="component" value="Unassembled WGS sequence"/>
</dbReference>
<dbReference type="Pfam" id="PF03239">
    <property type="entry name" value="FTR1"/>
    <property type="match status" value="1"/>
</dbReference>
<comment type="similarity">
    <text evidence="2">Belongs to the oxidase-dependent Fe transporter (OFeT) (TC 9.A.10.1) family.</text>
</comment>
<dbReference type="InterPro" id="IPR004923">
    <property type="entry name" value="FTR1/Fip1/EfeU"/>
</dbReference>
<reference evidence="7 8" key="1">
    <citation type="submission" date="2017-08" db="EMBL/GenBank/DDBJ databases">
        <title>Acidophilic green algal genome provides insights into adaptation to an acidic environment.</title>
        <authorList>
            <person name="Hirooka S."/>
            <person name="Hirose Y."/>
            <person name="Kanesaki Y."/>
            <person name="Higuchi S."/>
            <person name="Fujiwara T."/>
            <person name="Onuma R."/>
            <person name="Era A."/>
            <person name="Ohbayashi R."/>
            <person name="Uzuka A."/>
            <person name="Nozaki H."/>
            <person name="Yoshikawa H."/>
            <person name="Miyagishima S.Y."/>
        </authorList>
    </citation>
    <scope>NUCLEOTIDE SEQUENCE [LARGE SCALE GENOMIC DNA]</scope>
    <source>
        <strain evidence="7 8">NIES-2499</strain>
    </source>
</reference>
<keyword evidence="4 6" id="KW-1133">Transmembrane helix</keyword>
<sequence length="425" mass="46825">MGASASTYFNPVPLFILFREAIEASIVVSILLTFVNRSNPALKGQGVIAWVASAFITYLSFAMLRYKGWEDKWARKLTGQKTLEMSAQSFSSPAVTNGVLVSNDAPIAKLDDACCNIELGQDAVHVSQVDSELGIIKVNPSPSSHLQSPPASALPGDETKLDRDALCCHEETVAQIDEPAMKVTDAATELVVLPDTADIFDAQKSDYSCQRSWVSRLREGKGFFGHYSLFFTSFFTILREGVESVVFLFGIGNAAPESIPISGAVGTICGMSVGFVLYFSGKQVKDIKWLLYIFATVLFFIAAGSCENGADWLMQAGFSDGDEGPVSKVADPNDGYLYLKTTSQPWWQTPMWDISGSPCCGDTDQENRFLSMCKTLFGYNAKPCFIDALFYLVYWLVVLCLGLYKWHDGSLSDADYKYKRMLRKQ</sequence>
<evidence type="ECO:0000313" key="7">
    <source>
        <dbReference type="EMBL" id="GAX73688.1"/>
    </source>
</evidence>